<accession>A0A381SGH5</accession>
<organism evidence="2">
    <name type="scientific">marine metagenome</name>
    <dbReference type="NCBI Taxonomy" id="408172"/>
    <lineage>
        <taxon>unclassified sequences</taxon>
        <taxon>metagenomes</taxon>
        <taxon>ecological metagenomes</taxon>
    </lineage>
</organism>
<feature type="region of interest" description="Disordered" evidence="1">
    <location>
        <begin position="215"/>
        <end position="243"/>
    </location>
</feature>
<evidence type="ECO:0000256" key="1">
    <source>
        <dbReference type="SAM" id="MobiDB-lite"/>
    </source>
</evidence>
<gene>
    <name evidence="2" type="ORF">METZ01_LOCUS55232</name>
</gene>
<reference evidence="2" key="1">
    <citation type="submission" date="2018-05" db="EMBL/GenBank/DDBJ databases">
        <authorList>
            <person name="Lanie J.A."/>
            <person name="Ng W.-L."/>
            <person name="Kazmierczak K.M."/>
            <person name="Andrzejewski T.M."/>
            <person name="Davidsen T.M."/>
            <person name="Wayne K.J."/>
            <person name="Tettelin H."/>
            <person name="Glass J.I."/>
            <person name="Rusch D."/>
            <person name="Podicherti R."/>
            <person name="Tsui H.-C.T."/>
            <person name="Winkler M.E."/>
        </authorList>
    </citation>
    <scope>NUCLEOTIDE SEQUENCE</scope>
</reference>
<name>A0A381SGH5_9ZZZZ</name>
<evidence type="ECO:0000313" key="2">
    <source>
        <dbReference type="EMBL" id="SVA02378.1"/>
    </source>
</evidence>
<dbReference type="AlphaFoldDB" id="A0A381SGH5"/>
<feature type="non-terminal residue" evidence="2">
    <location>
        <position position="243"/>
    </location>
</feature>
<dbReference type="EMBL" id="UINC01002999">
    <property type="protein sequence ID" value="SVA02378.1"/>
    <property type="molecule type" value="Genomic_DNA"/>
</dbReference>
<dbReference type="Pfam" id="PF07586">
    <property type="entry name" value="HXXSHH"/>
    <property type="match status" value="1"/>
</dbReference>
<proteinExistence type="predicted"/>
<protein>
    <submittedName>
        <fullName evidence="2">Uncharacterized protein</fullName>
    </submittedName>
</protein>
<sequence length="243" mass="26905">MEPLALAAQAAAPMADPVKRLAYIYFPNGIPRGAWYPEETAADGRLIRLNEWMSPLEPFKEDILIPSNLWTPQGNGHVNGPPTWLTGQSYRSRAVNAGGVSADQLAARHLGEETLLPSLELSLQGEGYFSNSLPRNAISWSAPDRPMAREIEPRAVFDRMFRPPSGGVTDRSVMDAVLVDARTLRGYTSKADQYRLDEYFESIRALERRIEFSEARSGQMRSDGALTDTMMTPTPGIPADHQS</sequence>
<dbReference type="InterPro" id="IPR011447">
    <property type="entry name" value="DUF1552"/>
</dbReference>